<dbReference type="PANTHER" id="PTHR47572:SF4">
    <property type="entry name" value="LACTONASE DRP35"/>
    <property type="match status" value="1"/>
</dbReference>
<feature type="non-terminal residue" evidence="3">
    <location>
        <position position="207"/>
    </location>
</feature>
<dbReference type="Proteomes" id="UP000019140">
    <property type="component" value="Unassembled WGS sequence"/>
</dbReference>
<dbReference type="InterPro" id="IPR013658">
    <property type="entry name" value="SGL"/>
</dbReference>
<proteinExistence type="predicted"/>
<evidence type="ECO:0000259" key="2">
    <source>
        <dbReference type="Pfam" id="PF08450"/>
    </source>
</evidence>
<keyword evidence="4" id="KW-1185">Reference proteome</keyword>
<sequence length="207" mass="23070">MPENLSGILDSTEQTVLTTGWGRTEGPLWHAEGYVTFVDLEGSRLMRWDPGGDVTVIREHTGEGNGCTLDRQGRLIMCEGADHRRITRMDTDGTVTTLVDRLEGKRFNKPNDVVCRSDGSIFFTDPELRLPQELREIGFAGVYRMDPAGNLHLATDACVYPNGLAFSPDESVLYVAISRLDERCFQEDANGEVCTHRRIEAFDVASD</sequence>
<reference evidence="3 4" key="1">
    <citation type="journal article" date="2014" name="Nature">
        <title>An environmental bacterial taxon with a large and distinct metabolic repertoire.</title>
        <authorList>
            <person name="Wilson M.C."/>
            <person name="Mori T."/>
            <person name="Ruckert C."/>
            <person name="Uria A.R."/>
            <person name="Helf M.J."/>
            <person name="Takada K."/>
            <person name="Gernert C."/>
            <person name="Steffens U.A."/>
            <person name="Heycke N."/>
            <person name="Schmitt S."/>
            <person name="Rinke C."/>
            <person name="Helfrich E.J."/>
            <person name="Brachmann A.O."/>
            <person name="Gurgui C."/>
            <person name="Wakimoto T."/>
            <person name="Kracht M."/>
            <person name="Crusemann M."/>
            <person name="Hentschel U."/>
            <person name="Abe I."/>
            <person name="Matsunaga S."/>
            <person name="Kalinowski J."/>
            <person name="Takeyama H."/>
            <person name="Piel J."/>
        </authorList>
    </citation>
    <scope>NUCLEOTIDE SEQUENCE [LARGE SCALE GENOMIC DNA]</scope>
    <source>
        <strain evidence="4">TSY2</strain>
    </source>
</reference>
<evidence type="ECO:0000256" key="1">
    <source>
        <dbReference type="ARBA" id="ARBA00022801"/>
    </source>
</evidence>
<dbReference type="Pfam" id="PF08450">
    <property type="entry name" value="SGL"/>
    <property type="match status" value="1"/>
</dbReference>
<dbReference type="AlphaFoldDB" id="W4LLK9"/>
<comment type="caution">
    <text evidence="3">The sequence shown here is derived from an EMBL/GenBank/DDBJ whole genome shotgun (WGS) entry which is preliminary data.</text>
</comment>
<evidence type="ECO:0000313" key="4">
    <source>
        <dbReference type="Proteomes" id="UP000019140"/>
    </source>
</evidence>
<dbReference type="EMBL" id="AZHX01001885">
    <property type="protein sequence ID" value="ETW98983.1"/>
    <property type="molecule type" value="Genomic_DNA"/>
</dbReference>
<dbReference type="HOGENOM" id="CLU_036110_0_0_7"/>
<protein>
    <recommendedName>
        <fullName evidence="2">SMP-30/Gluconolactonase/LRE-like region domain-containing protein</fullName>
    </recommendedName>
</protein>
<accession>W4LLK9</accession>
<dbReference type="InterPro" id="IPR011042">
    <property type="entry name" value="6-blade_b-propeller_TolB-like"/>
</dbReference>
<dbReference type="Gene3D" id="2.120.10.30">
    <property type="entry name" value="TolB, C-terminal domain"/>
    <property type="match status" value="1"/>
</dbReference>
<keyword evidence="1" id="KW-0378">Hydrolase</keyword>
<gene>
    <name evidence="3" type="ORF">ETSY2_41785</name>
</gene>
<organism evidence="3 4">
    <name type="scientific">Candidatus Entotheonella gemina</name>
    <dbReference type="NCBI Taxonomy" id="1429439"/>
    <lineage>
        <taxon>Bacteria</taxon>
        <taxon>Pseudomonadati</taxon>
        <taxon>Nitrospinota/Tectimicrobiota group</taxon>
        <taxon>Candidatus Tectimicrobiota</taxon>
        <taxon>Candidatus Entotheonellia</taxon>
        <taxon>Candidatus Entotheonellales</taxon>
        <taxon>Candidatus Entotheonellaceae</taxon>
        <taxon>Candidatus Entotheonella</taxon>
    </lineage>
</organism>
<dbReference type="PANTHER" id="PTHR47572">
    <property type="entry name" value="LIPOPROTEIN-RELATED"/>
    <property type="match status" value="1"/>
</dbReference>
<name>W4LLK9_9BACT</name>
<feature type="domain" description="SMP-30/Gluconolactonase/LRE-like region" evidence="2">
    <location>
        <begin position="24"/>
        <end position="178"/>
    </location>
</feature>
<dbReference type="SUPFAM" id="SSF63829">
    <property type="entry name" value="Calcium-dependent phosphotriesterase"/>
    <property type="match status" value="1"/>
</dbReference>
<evidence type="ECO:0000313" key="3">
    <source>
        <dbReference type="EMBL" id="ETW98983.1"/>
    </source>
</evidence>
<dbReference type="GO" id="GO:0016787">
    <property type="term" value="F:hydrolase activity"/>
    <property type="evidence" value="ECO:0007669"/>
    <property type="project" value="UniProtKB-KW"/>
</dbReference>
<dbReference type="InterPro" id="IPR051262">
    <property type="entry name" value="SMP-30/CGR1_Lactonase"/>
</dbReference>